<organism evidence="1">
    <name type="scientific">Arundo donax</name>
    <name type="common">Giant reed</name>
    <name type="synonym">Donax arundinaceus</name>
    <dbReference type="NCBI Taxonomy" id="35708"/>
    <lineage>
        <taxon>Eukaryota</taxon>
        <taxon>Viridiplantae</taxon>
        <taxon>Streptophyta</taxon>
        <taxon>Embryophyta</taxon>
        <taxon>Tracheophyta</taxon>
        <taxon>Spermatophyta</taxon>
        <taxon>Magnoliopsida</taxon>
        <taxon>Liliopsida</taxon>
        <taxon>Poales</taxon>
        <taxon>Poaceae</taxon>
        <taxon>PACMAD clade</taxon>
        <taxon>Arundinoideae</taxon>
        <taxon>Arundineae</taxon>
        <taxon>Arundo</taxon>
    </lineage>
</organism>
<dbReference type="EMBL" id="GBRH01253281">
    <property type="protein sequence ID" value="JAD44614.1"/>
    <property type="molecule type" value="Transcribed_RNA"/>
</dbReference>
<evidence type="ECO:0000313" key="1">
    <source>
        <dbReference type="EMBL" id="JAD44614.1"/>
    </source>
</evidence>
<sequence length="31" mass="3620">MPPTQMFPVILQITWQILLALKRHTLNSLLC</sequence>
<name>A0A0A8ZZ28_ARUDO</name>
<reference evidence="1" key="1">
    <citation type="submission" date="2014-09" db="EMBL/GenBank/DDBJ databases">
        <authorList>
            <person name="Magalhaes I.L.F."/>
            <person name="Oliveira U."/>
            <person name="Santos F.R."/>
            <person name="Vidigal T.H.D.A."/>
            <person name="Brescovit A.D."/>
            <person name="Santos A.J."/>
        </authorList>
    </citation>
    <scope>NUCLEOTIDE SEQUENCE</scope>
    <source>
        <tissue evidence="1">Shoot tissue taken approximately 20 cm above the soil surface</tissue>
    </source>
</reference>
<reference evidence="1" key="2">
    <citation type="journal article" date="2015" name="Data Brief">
        <title>Shoot transcriptome of the giant reed, Arundo donax.</title>
        <authorList>
            <person name="Barrero R.A."/>
            <person name="Guerrero F.D."/>
            <person name="Moolhuijzen P."/>
            <person name="Goolsby J.A."/>
            <person name="Tidwell J."/>
            <person name="Bellgard S.E."/>
            <person name="Bellgard M.I."/>
        </authorList>
    </citation>
    <scope>NUCLEOTIDE SEQUENCE</scope>
    <source>
        <tissue evidence="1">Shoot tissue taken approximately 20 cm above the soil surface</tissue>
    </source>
</reference>
<accession>A0A0A8ZZ28</accession>
<protein>
    <submittedName>
        <fullName evidence="1">Uncharacterized protein</fullName>
    </submittedName>
</protein>
<dbReference type="AlphaFoldDB" id="A0A0A8ZZ28"/>
<proteinExistence type="predicted"/>